<accession>A0A1D6EFU4</accession>
<sequence length="123" mass="14879">MYQYKDDIKYEEDFFVNSRGSKLFTCRWTPRKSECKALIFICHGSDISLHSLPPLAMVCLRTNEPIFLPWLNFARIRSRVQHIHGRHDRSISTPWIRCSRNRPRGPRQIFRLERLPVELRRRR</sequence>
<name>A0A1D6EFU4_MAIZE</name>
<dbReference type="AlphaFoldDB" id="A0A1D6EFU4"/>
<dbReference type="EMBL" id="CM007648">
    <property type="protein sequence ID" value="ONM19047.1"/>
    <property type="molecule type" value="Genomic_DNA"/>
</dbReference>
<dbReference type="GO" id="GO:0016787">
    <property type="term" value="F:hydrolase activity"/>
    <property type="evidence" value="ECO:0007669"/>
    <property type="project" value="UniProtKB-KW"/>
</dbReference>
<reference evidence="1" key="1">
    <citation type="submission" date="2015-12" db="EMBL/GenBank/DDBJ databases">
        <title>Update maize B73 reference genome by single molecule sequencing technologies.</title>
        <authorList>
            <consortium name="Maize Genome Sequencing Project"/>
            <person name="Ware D."/>
        </authorList>
    </citation>
    <scope>NUCLEOTIDE SEQUENCE [LARGE SCALE GENOMIC DNA]</scope>
    <source>
        <tissue evidence="1">Seedling</tissue>
    </source>
</reference>
<keyword evidence="1" id="KW-0378">Hydrolase</keyword>
<proteinExistence type="predicted"/>
<organism evidence="1">
    <name type="scientific">Zea mays</name>
    <name type="common">Maize</name>
    <dbReference type="NCBI Taxonomy" id="4577"/>
    <lineage>
        <taxon>Eukaryota</taxon>
        <taxon>Viridiplantae</taxon>
        <taxon>Streptophyta</taxon>
        <taxon>Embryophyta</taxon>
        <taxon>Tracheophyta</taxon>
        <taxon>Spermatophyta</taxon>
        <taxon>Magnoliopsida</taxon>
        <taxon>Liliopsida</taxon>
        <taxon>Poales</taxon>
        <taxon>Poaceae</taxon>
        <taxon>PACMAD clade</taxon>
        <taxon>Panicoideae</taxon>
        <taxon>Andropogonodae</taxon>
        <taxon>Andropogoneae</taxon>
        <taxon>Tripsacinae</taxon>
        <taxon>Zea</taxon>
    </lineage>
</organism>
<protein>
    <submittedName>
        <fullName evidence="1">Alpha/beta-Hydrolases superfamily protein</fullName>
    </submittedName>
</protein>
<evidence type="ECO:0000313" key="1">
    <source>
        <dbReference type="EMBL" id="ONM19047.1"/>
    </source>
</evidence>
<gene>
    <name evidence="1" type="ORF">ZEAMMB73_Zm00001d004510</name>
</gene>